<dbReference type="OMA" id="SEWVYCE"/>
<dbReference type="PANTHER" id="PTHR46149">
    <property type="entry name" value="MIP08469P"/>
    <property type="match status" value="1"/>
</dbReference>
<feature type="compositionally biased region" description="Low complexity" evidence="10">
    <location>
        <begin position="193"/>
        <end position="223"/>
    </location>
</feature>
<dbReference type="GO" id="GO:0005525">
    <property type="term" value="F:GTP binding"/>
    <property type="evidence" value="ECO:0007669"/>
    <property type="project" value="UniProtKB-KW"/>
</dbReference>
<dbReference type="OrthoDB" id="265044at2759"/>
<dbReference type="SMART" id="SM00174">
    <property type="entry name" value="RHO"/>
    <property type="match status" value="1"/>
</dbReference>
<dbReference type="AlphaFoldDB" id="A0A8I6S5H8"/>
<dbReference type="KEGG" id="clec:106671165"/>
<dbReference type="Proteomes" id="UP000494040">
    <property type="component" value="Unassembled WGS sequence"/>
</dbReference>
<evidence type="ECO:0000256" key="8">
    <source>
        <dbReference type="ARBA" id="ARBA00023289"/>
    </source>
</evidence>
<dbReference type="GO" id="GO:0003924">
    <property type="term" value="F:GTPase activity"/>
    <property type="evidence" value="ECO:0007669"/>
    <property type="project" value="InterPro"/>
</dbReference>
<feature type="region of interest" description="Disordered" evidence="10">
    <location>
        <begin position="193"/>
        <end position="254"/>
    </location>
</feature>
<evidence type="ECO:0000256" key="6">
    <source>
        <dbReference type="ARBA" id="ARBA00023136"/>
    </source>
</evidence>
<evidence type="ECO:0000256" key="4">
    <source>
        <dbReference type="ARBA" id="ARBA00022741"/>
    </source>
</evidence>
<dbReference type="NCBIfam" id="TIGR00231">
    <property type="entry name" value="small_GTP"/>
    <property type="match status" value="1"/>
</dbReference>
<organism evidence="11 12">
    <name type="scientific">Cimex lectularius</name>
    <name type="common">Bed bug</name>
    <name type="synonym">Acanthia lectularia</name>
    <dbReference type="NCBI Taxonomy" id="79782"/>
    <lineage>
        <taxon>Eukaryota</taxon>
        <taxon>Metazoa</taxon>
        <taxon>Ecdysozoa</taxon>
        <taxon>Arthropoda</taxon>
        <taxon>Hexapoda</taxon>
        <taxon>Insecta</taxon>
        <taxon>Pterygota</taxon>
        <taxon>Neoptera</taxon>
        <taxon>Paraneoptera</taxon>
        <taxon>Hemiptera</taxon>
        <taxon>Heteroptera</taxon>
        <taxon>Panheteroptera</taxon>
        <taxon>Cimicomorpha</taxon>
        <taxon>Cimicidae</taxon>
        <taxon>Cimex</taxon>
    </lineage>
</organism>
<protein>
    <recommendedName>
        <fullName evidence="13">GTP-binding protein Di-Ras2</fullName>
    </recommendedName>
</protein>
<dbReference type="GeneID" id="106671165"/>
<dbReference type="Gene3D" id="3.40.50.300">
    <property type="entry name" value="P-loop containing nucleotide triphosphate hydrolases"/>
    <property type="match status" value="1"/>
</dbReference>
<dbReference type="PANTHER" id="PTHR46149:SF7">
    <property type="entry name" value="GTP-BINDING PROTEIN DI-RAS2"/>
    <property type="match status" value="1"/>
</dbReference>
<dbReference type="PROSITE" id="PS51420">
    <property type="entry name" value="RHO"/>
    <property type="match status" value="1"/>
</dbReference>
<feature type="compositionally biased region" description="Basic residues" evidence="10">
    <location>
        <begin position="224"/>
        <end position="239"/>
    </location>
</feature>
<evidence type="ECO:0000313" key="12">
    <source>
        <dbReference type="Proteomes" id="UP000494040"/>
    </source>
</evidence>
<dbReference type="InterPro" id="IPR027417">
    <property type="entry name" value="P-loop_NTPase"/>
</dbReference>
<keyword evidence="5" id="KW-0342">GTP-binding</keyword>
<reference evidence="11" key="1">
    <citation type="submission" date="2022-01" db="UniProtKB">
        <authorList>
            <consortium name="EnsemblMetazoa"/>
        </authorList>
    </citation>
    <scope>IDENTIFICATION</scope>
</reference>
<evidence type="ECO:0008006" key="13">
    <source>
        <dbReference type="Google" id="ProtNLM"/>
    </source>
</evidence>
<proteinExistence type="inferred from homology"/>
<dbReference type="RefSeq" id="XP_014257534.1">
    <property type="nucleotide sequence ID" value="XM_014402048.2"/>
</dbReference>
<keyword evidence="7" id="KW-0449">Lipoprotein</keyword>
<dbReference type="InterPro" id="IPR005225">
    <property type="entry name" value="Small_GTP-bd"/>
</dbReference>
<dbReference type="GO" id="GO:0005886">
    <property type="term" value="C:plasma membrane"/>
    <property type="evidence" value="ECO:0007669"/>
    <property type="project" value="UniProtKB-SubCell"/>
</dbReference>
<dbReference type="EnsemblMetazoa" id="XM_014402048.2">
    <property type="protein sequence ID" value="XP_014257534.1"/>
    <property type="gene ID" value="LOC106671165"/>
</dbReference>
<evidence type="ECO:0000256" key="1">
    <source>
        <dbReference type="ARBA" id="ARBA00004193"/>
    </source>
</evidence>
<accession>A0A8I6S5H8</accession>
<dbReference type="PRINTS" id="PR00449">
    <property type="entry name" value="RASTRNSFRMNG"/>
</dbReference>
<comment type="similarity">
    <text evidence="9">Belongs to the small GTPase superfamily. RasD family.</text>
</comment>
<evidence type="ECO:0000256" key="2">
    <source>
        <dbReference type="ARBA" id="ARBA00022475"/>
    </source>
</evidence>
<keyword evidence="4" id="KW-0547">Nucleotide-binding</keyword>
<evidence type="ECO:0000256" key="3">
    <source>
        <dbReference type="ARBA" id="ARBA00022481"/>
    </source>
</evidence>
<dbReference type="PROSITE" id="PS51419">
    <property type="entry name" value="RAB"/>
    <property type="match status" value="1"/>
</dbReference>
<dbReference type="InterPro" id="IPR052236">
    <property type="entry name" value="Small_GTPase_RasD"/>
</dbReference>
<dbReference type="FunFam" id="3.40.50.300:FF:000475">
    <property type="entry name" value="GTP-binding protein Rhes"/>
    <property type="match status" value="1"/>
</dbReference>
<keyword evidence="3" id="KW-0488">Methylation</keyword>
<evidence type="ECO:0000313" key="11">
    <source>
        <dbReference type="EnsemblMetazoa" id="XP_014257535.1"/>
    </source>
</evidence>
<comment type="subcellular location">
    <subcellularLocation>
        <location evidence="1">Cell membrane</location>
        <topology evidence="1">Lipid-anchor</topology>
    </subcellularLocation>
</comment>
<keyword evidence="6" id="KW-0472">Membrane</keyword>
<keyword evidence="8" id="KW-0636">Prenylation</keyword>
<dbReference type="Pfam" id="PF00071">
    <property type="entry name" value="Ras"/>
    <property type="match status" value="1"/>
</dbReference>
<evidence type="ECO:0000256" key="5">
    <source>
        <dbReference type="ARBA" id="ARBA00023134"/>
    </source>
</evidence>
<dbReference type="InterPro" id="IPR001806">
    <property type="entry name" value="Small_GTPase"/>
</dbReference>
<dbReference type="RefSeq" id="XP_014257535.1">
    <property type="nucleotide sequence ID" value="XM_014402049.2"/>
</dbReference>
<dbReference type="EnsemblMetazoa" id="XM_014402049.2">
    <property type="protein sequence ID" value="XP_014257535.1"/>
    <property type="gene ID" value="LOC106671165"/>
</dbReference>
<evidence type="ECO:0000256" key="9">
    <source>
        <dbReference type="ARBA" id="ARBA00038061"/>
    </source>
</evidence>
<evidence type="ECO:0000256" key="10">
    <source>
        <dbReference type="SAM" id="MobiDB-lite"/>
    </source>
</evidence>
<keyword evidence="2" id="KW-1003">Cell membrane</keyword>
<sequence length="254" mass="27985">MTCEGERTRLVVLGGPGVGKSAIVNKFLYNTFTEKYRTTVEDLHSRTFHLGQISLKVDILDTCGDLQFPAMRRLSIATAHAFLLVYSVTSEESLSSVQRCFEEVREQRPDYQEVPIVLAGNKLDLADGQREVPLEDVSEWLYCTLPKLRTKLLECSAKTGLNIQEIFKTFVTLAKLLPSTTDDSTPLKRSLFSRSSAYGSRRGGSPASTSSGAGTSAQAASPKPRSRSLIRRSSRKTKQHLSDSNADSTDCIIS</sequence>
<dbReference type="SMART" id="SM00173">
    <property type="entry name" value="RAS"/>
    <property type="match status" value="1"/>
</dbReference>
<name>A0A8I6S5H8_CIMLE</name>
<keyword evidence="12" id="KW-1185">Reference proteome</keyword>
<dbReference type="PROSITE" id="PS51421">
    <property type="entry name" value="RAS"/>
    <property type="match status" value="1"/>
</dbReference>
<evidence type="ECO:0000256" key="7">
    <source>
        <dbReference type="ARBA" id="ARBA00023288"/>
    </source>
</evidence>
<dbReference type="SUPFAM" id="SSF52540">
    <property type="entry name" value="P-loop containing nucleoside triphosphate hydrolases"/>
    <property type="match status" value="1"/>
</dbReference>
<dbReference type="SMART" id="SM00175">
    <property type="entry name" value="RAB"/>
    <property type="match status" value="1"/>
</dbReference>